<dbReference type="Proteomes" id="UP000448575">
    <property type="component" value="Unassembled WGS sequence"/>
</dbReference>
<name>A0A6N9HEV0_9BURK</name>
<reference evidence="16 17" key="1">
    <citation type="submission" date="2019-12" db="EMBL/GenBank/DDBJ databases">
        <title>Novel species isolated from a subtropical stream in China.</title>
        <authorList>
            <person name="Lu H."/>
        </authorList>
    </citation>
    <scope>NUCLEOTIDE SEQUENCE [LARGE SCALE GENOMIC DNA]</scope>
    <source>
        <strain evidence="16 17">DS3</strain>
    </source>
</reference>
<protein>
    <submittedName>
        <fullName evidence="16">TonB-dependent receptor</fullName>
    </submittedName>
</protein>
<keyword evidence="7 12" id="KW-0798">TonB box</keyword>
<evidence type="ECO:0000256" key="11">
    <source>
        <dbReference type="PROSITE-ProRule" id="PRU01360"/>
    </source>
</evidence>
<comment type="caution">
    <text evidence="16">The sequence shown here is derived from an EMBL/GenBank/DDBJ whole genome shotgun (WGS) entry which is preliminary data.</text>
</comment>
<dbReference type="Gene3D" id="2.170.130.10">
    <property type="entry name" value="TonB-dependent receptor, plug domain"/>
    <property type="match status" value="1"/>
</dbReference>
<dbReference type="CDD" id="cd01347">
    <property type="entry name" value="ligand_gated_channel"/>
    <property type="match status" value="1"/>
</dbReference>
<keyword evidence="9 16" id="KW-0675">Receptor</keyword>
<dbReference type="EMBL" id="WWCJ01000004">
    <property type="protein sequence ID" value="MYN01976.1"/>
    <property type="molecule type" value="Genomic_DNA"/>
</dbReference>
<dbReference type="InterPro" id="IPR037066">
    <property type="entry name" value="Plug_dom_sf"/>
</dbReference>
<feature type="domain" description="TonB-dependent receptor-like beta-barrel" evidence="14">
    <location>
        <begin position="246"/>
        <end position="700"/>
    </location>
</feature>
<evidence type="ECO:0000313" key="17">
    <source>
        <dbReference type="Proteomes" id="UP000448575"/>
    </source>
</evidence>
<keyword evidence="5 11" id="KW-0812">Transmembrane</keyword>
<evidence type="ECO:0000256" key="12">
    <source>
        <dbReference type="RuleBase" id="RU003357"/>
    </source>
</evidence>
<dbReference type="PANTHER" id="PTHR30069:SF29">
    <property type="entry name" value="HEMOGLOBIN AND HEMOGLOBIN-HAPTOGLOBIN-BINDING PROTEIN 1-RELATED"/>
    <property type="match status" value="1"/>
</dbReference>
<gene>
    <name evidence="16" type="ORF">GTP41_07655</name>
</gene>
<organism evidence="16 17">
    <name type="scientific">Pseudoduganella guangdongensis</name>
    <dbReference type="NCBI Taxonomy" id="2692179"/>
    <lineage>
        <taxon>Bacteria</taxon>
        <taxon>Pseudomonadati</taxon>
        <taxon>Pseudomonadota</taxon>
        <taxon>Betaproteobacteria</taxon>
        <taxon>Burkholderiales</taxon>
        <taxon>Oxalobacteraceae</taxon>
        <taxon>Telluria group</taxon>
        <taxon>Pseudoduganella</taxon>
    </lineage>
</organism>
<evidence type="ECO:0000256" key="2">
    <source>
        <dbReference type="ARBA" id="ARBA00009810"/>
    </source>
</evidence>
<dbReference type="PROSITE" id="PS52016">
    <property type="entry name" value="TONB_DEPENDENT_REC_3"/>
    <property type="match status" value="1"/>
</dbReference>
<keyword evidence="8 11" id="KW-0472">Membrane</keyword>
<evidence type="ECO:0000256" key="4">
    <source>
        <dbReference type="ARBA" id="ARBA00022452"/>
    </source>
</evidence>
<dbReference type="Pfam" id="PF00593">
    <property type="entry name" value="TonB_dep_Rec_b-barrel"/>
    <property type="match status" value="1"/>
</dbReference>
<evidence type="ECO:0000313" key="16">
    <source>
        <dbReference type="EMBL" id="MYN01976.1"/>
    </source>
</evidence>
<keyword evidence="3 11" id="KW-0813">Transport</keyword>
<evidence type="ECO:0000256" key="8">
    <source>
        <dbReference type="ARBA" id="ARBA00023136"/>
    </source>
</evidence>
<evidence type="ECO:0000259" key="14">
    <source>
        <dbReference type="Pfam" id="PF00593"/>
    </source>
</evidence>
<evidence type="ECO:0000256" key="9">
    <source>
        <dbReference type="ARBA" id="ARBA00023170"/>
    </source>
</evidence>
<evidence type="ECO:0000256" key="7">
    <source>
        <dbReference type="ARBA" id="ARBA00023077"/>
    </source>
</evidence>
<evidence type="ECO:0000256" key="3">
    <source>
        <dbReference type="ARBA" id="ARBA00022448"/>
    </source>
</evidence>
<dbReference type="AlphaFoldDB" id="A0A6N9HEV0"/>
<dbReference type="Pfam" id="PF07715">
    <property type="entry name" value="Plug"/>
    <property type="match status" value="1"/>
</dbReference>
<dbReference type="SUPFAM" id="SSF56935">
    <property type="entry name" value="Porins"/>
    <property type="match status" value="1"/>
</dbReference>
<keyword evidence="6 13" id="KW-0732">Signal</keyword>
<dbReference type="GO" id="GO:0015344">
    <property type="term" value="F:siderophore uptake transmembrane transporter activity"/>
    <property type="evidence" value="ECO:0007669"/>
    <property type="project" value="TreeGrafter"/>
</dbReference>
<feature type="chain" id="PRO_5026736183" evidence="13">
    <location>
        <begin position="26"/>
        <end position="744"/>
    </location>
</feature>
<dbReference type="InterPro" id="IPR036942">
    <property type="entry name" value="Beta-barrel_TonB_sf"/>
</dbReference>
<dbReference type="Gene3D" id="2.40.170.20">
    <property type="entry name" value="TonB-dependent receptor, beta-barrel domain"/>
    <property type="match status" value="1"/>
</dbReference>
<dbReference type="InterPro" id="IPR012910">
    <property type="entry name" value="Plug_dom"/>
</dbReference>
<sequence length="744" mass="80073">MTASVLRPQRLALLLAVALGAQAQAQETTRLGEILVTAKPEETTSIDARELDKRGVTDMSQIARYETLVSVPAAMSGGANIWDGAGNIGFNIRGVEGNRIGLELDGIALPDAAPRPDSSTLNSFGVGRDYFDPETFREVRIGAGSTGADGGSAGLGGKVSFVTKAPSDYVNADKPVYGEYKFGYHGANDARMHALTGAMQTGALQAMALAVHRSGAQTESKGSVPPNPDKWDSDALLAKLAWQLAPGQKLGFTFDGFRSGHARRFDNKLGGSYPQGATQASNTRRNRLSAEHEIAAGPWLVETRAYLQDARVEDHTDAIYLLQNQRYARSIDTGFFNKSKGLASSVTRQFGSDSIAFGINVEDQEARRPWREERTVLATGARQVTNKNRMADMDTLKLSAFLRGEYVFPLGGLRATLAPGLRAEYRKLEPKNLQNYVIAVPGAAKELKEDSDSYLSPSLGLTVALSPAFDVYGKYTRGYRMPTAAERTGTYDSFSYTGAGNGYATLGNPNLGKESSNAFELGLRGHANTWLITSASAFYTRYKDFIEYTAQPNDPVNFPTITFGLFRPENIGSARTWGGEVALVAQLEKLQPALQGLSARLSAGASRGTLENQKAGKKAGMNSIQPYKATASLGWDDAQQRGGVALAAVYTRAKQAGVETVVAQTQPAVAFAVPSSTVLDLTGYWQVGKNAELNAGVYNLGDRKYWDYAAVRTLAAGTTAATRAEIERQARPGRHVAVNFKLMY</sequence>
<dbReference type="GO" id="GO:0044718">
    <property type="term" value="P:siderophore transmembrane transport"/>
    <property type="evidence" value="ECO:0007669"/>
    <property type="project" value="TreeGrafter"/>
</dbReference>
<evidence type="ECO:0000256" key="13">
    <source>
        <dbReference type="SAM" id="SignalP"/>
    </source>
</evidence>
<evidence type="ECO:0000256" key="10">
    <source>
        <dbReference type="ARBA" id="ARBA00023237"/>
    </source>
</evidence>
<feature type="signal peptide" evidence="13">
    <location>
        <begin position="1"/>
        <end position="25"/>
    </location>
</feature>
<keyword evidence="17" id="KW-1185">Reference proteome</keyword>
<proteinExistence type="inferred from homology"/>
<evidence type="ECO:0000259" key="15">
    <source>
        <dbReference type="Pfam" id="PF07715"/>
    </source>
</evidence>
<keyword evidence="10 11" id="KW-0998">Cell outer membrane</keyword>
<accession>A0A6N9HEV0</accession>
<comment type="similarity">
    <text evidence="2 11 12">Belongs to the TonB-dependent receptor family.</text>
</comment>
<comment type="subcellular location">
    <subcellularLocation>
        <location evidence="1 11">Cell outer membrane</location>
        <topology evidence="1 11">Multi-pass membrane protein</topology>
    </subcellularLocation>
</comment>
<keyword evidence="4 11" id="KW-1134">Transmembrane beta strand</keyword>
<dbReference type="RefSeq" id="WP_161024964.1">
    <property type="nucleotide sequence ID" value="NZ_WWCJ01000004.1"/>
</dbReference>
<evidence type="ECO:0000256" key="6">
    <source>
        <dbReference type="ARBA" id="ARBA00022729"/>
    </source>
</evidence>
<feature type="domain" description="TonB-dependent receptor plug" evidence="15">
    <location>
        <begin position="40"/>
        <end position="157"/>
    </location>
</feature>
<dbReference type="InterPro" id="IPR000531">
    <property type="entry name" value="Beta-barrel_TonB"/>
</dbReference>
<evidence type="ECO:0000256" key="1">
    <source>
        <dbReference type="ARBA" id="ARBA00004571"/>
    </source>
</evidence>
<dbReference type="PANTHER" id="PTHR30069">
    <property type="entry name" value="TONB-DEPENDENT OUTER MEMBRANE RECEPTOR"/>
    <property type="match status" value="1"/>
</dbReference>
<dbReference type="GO" id="GO:0009279">
    <property type="term" value="C:cell outer membrane"/>
    <property type="evidence" value="ECO:0007669"/>
    <property type="project" value="UniProtKB-SubCell"/>
</dbReference>
<dbReference type="InterPro" id="IPR039426">
    <property type="entry name" value="TonB-dep_rcpt-like"/>
</dbReference>
<evidence type="ECO:0000256" key="5">
    <source>
        <dbReference type="ARBA" id="ARBA00022692"/>
    </source>
</evidence>